<dbReference type="GO" id="GO:0003677">
    <property type="term" value="F:DNA binding"/>
    <property type="evidence" value="ECO:0007669"/>
    <property type="project" value="UniProtKB-KW"/>
</dbReference>
<dbReference type="SMART" id="SM00421">
    <property type="entry name" value="HTH_LUXR"/>
    <property type="match status" value="1"/>
</dbReference>
<dbReference type="SUPFAM" id="SSF46894">
    <property type="entry name" value="C-terminal effector domain of the bipartite response regulators"/>
    <property type="match status" value="1"/>
</dbReference>
<dbReference type="InterPro" id="IPR051797">
    <property type="entry name" value="TrmB-like"/>
</dbReference>
<dbReference type="GO" id="GO:0006355">
    <property type="term" value="P:regulation of DNA-templated transcription"/>
    <property type="evidence" value="ECO:0007669"/>
    <property type="project" value="InterPro"/>
</dbReference>
<name>A0A372LVR1_9ACTN</name>
<evidence type="ECO:0000313" key="3">
    <source>
        <dbReference type="Proteomes" id="UP000263094"/>
    </source>
</evidence>
<evidence type="ECO:0000259" key="1">
    <source>
        <dbReference type="PROSITE" id="PS50043"/>
    </source>
</evidence>
<proteinExistence type="predicted"/>
<dbReference type="EMBL" id="QUAK01000233">
    <property type="protein sequence ID" value="RFU82741.1"/>
    <property type="molecule type" value="Genomic_DNA"/>
</dbReference>
<dbReference type="PANTHER" id="PTHR34293:SF1">
    <property type="entry name" value="HTH-TYPE TRANSCRIPTIONAL REGULATOR TRMBL2"/>
    <property type="match status" value="1"/>
</dbReference>
<dbReference type="Pfam" id="PF00196">
    <property type="entry name" value="GerE"/>
    <property type="match status" value="1"/>
</dbReference>
<accession>A0A372LVR1</accession>
<dbReference type="PANTHER" id="PTHR34293">
    <property type="entry name" value="HTH-TYPE TRANSCRIPTIONAL REGULATOR TRMBL2"/>
    <property type="match status" value="1"/>
</dbReference>
<dbReference type="AlphaFoldDB" id="A0A372LVR1"/>
<dbReference type="InterPro" id="IPR036388">
    <property type="entry name" value="WH-like_DNA-bd_sf"/>
</dbReference>
<gene>
    <name evidence="2" type="ORF">DY218_31275</name>
</gene>
<dbReference type="InterPro" id="IPR016032">
    <property type="entry name" value="Sig_transdc_resp-reg_C-effctor"/>
</dbReference>
<dbReference type="RefSeq" id="WP_128559521.1">
    <property type="nucleotide sequence ID" value="NZ_QUAK01000233.1"/>
</dbReference>
<keyword evidence="2" id="KW-0238">DNA-binding</keyword>
<reference evidence="2 3" key="1">
    <citation type="submission" date="2018-08" db="EMBL/GenBank/DDBJ databases">
        <title>Isolation, diversity and antifungal activity of Actinobacteria from wheat.</title>
        <authorList>
            <person name="Han C."/>
        </authorList>
    </citation>
    <scope>NUCLEOTIDE SEQUENCE [LARGE SCALE GENOMIC DNA]</scope>
    <source>
        <strain evidence="2 3">NEAU-YY421</strain>
    </source>
</reference>
<keyword evidence="3" id="KW-1185">Reference proteome</keyword>
<sequence length="330" mass="35681">MHPHGVEDLCEAGERVYARALRQGGIGRAEAEEAGCLIELELLRLDPANLERLLPSRPGEVLAGLLGDIRAQVGATEKRMAVAAAAAERFAGLEIGEAPAAGGIRIIEGKERIQEAINEECSRCTVEHVGIQPGGIRPESSLVQALRLVTELGQRGVRVRSLYNHVARHGMGLHAYIEQAGGIPEVRTLDEIPERLVMFDRTVAYIPVVPDRSLALEVRIPAVVEYLHDTFECLWRMAVPYGKPVPSRSEIDGITHRERVIAALLAEGLTDSDVAERLGINVRTCRGHIAKLADVLGSSSRAQLGVRIAQTGLDVPARRAISAPESPTGR</sequence>
<dbReference type="PROSITE" id="PS50043">
    <property type="entry name" value="HTH_LUXR_2"/>
    <property type="match status" value="1"/>
</dbReference>
<dbReference type="PRINTS" id="PR00038">
    <property type="entry name" value="HTHLUXR"/>
</dbReference>
<comment type="caution">
    <text evidence="2">The sequence shown here is derived from an EMBL/GenBank/DDBJ whole genome shotgun (WGS) entry which is preliminary data.</text>
</comment>
<protein>
    <submittedName>
        <fullName evidence="2">DNA-binding response regulator</fullName>
    </submittedName>
</protein>
<dbReference type="InterPro" id="IPR000792">
    <property type="entry name" value="Tscrpt_reg_LuxR_C"/>
</dbReference>
<dbReference type="Gene3D" id="1.10.10.10">
    <property type="entry name" value="Winged helix-like DNA-binding domain superfamily/Winged helix DNA-binding domain"/>
    <property type="match status" value="1"/>
</dbReference>
<dbReference type="Proteomes" id="UP000263094">
    <property type="component" value="Unassembled WGS sequence"/>
</dbReference>
<feature type="domain" description="HTH luxR-type" evidence="1">
    <location>
        <begin position="247"/>
        <end position="312"/>
    </location>
</feature>
<dbReference type="OrthoDB" id="4307453at2"/>
<organism evidence="2 3">
    <name type="scientific">Streptomyces triticagri</name>
    <dbReference type="NCBI Taxonomy" id="2293568"/>
    <lineage>
        <taxon>Bacteria</taxon>
        <taxon>Bacillati</taxon>
        <taxon>Actinomycetota</taxon>
        <taxon>Actinomycetes</taxon>
        <taxon>Kitasatosporales</taxon>
        <taxon>Streptomycetaceae</taxon>
        <taxon>Streptomyces</taxon>
    </lineage>
</organism>
<evidence type="ECO:0000313" key="2">
    <source>
        <dbReference type="EMBL" id="RFU82741.1"/>
    </source>
</evidence>